<sequence>MANSPPPRRQSSRLPIRRLSQQPLPTRPQWQPPMLSPQPVQPPPCLPQSSYYMLPQSLLPMVMQSTLLVVVAPPLLPNNVNCGHVLLLSRSNLGLDLQAQNPLSLTRHGWGNHAPFATRYEPYGQGPCFFEARPYDFGPYHCVRSPSPQPQVNVNAFLENWNNMEMVRNQTSASILRRHGTGVFHALPHSNYANNESSKNNNIGMRQNQESTSTLIKISNQTESLVKQEEYNQGSLSFDFGLPEKWPY</sequence>
<gene>
    <name evidence="2" type="ORF">RIF29_13491</name>
</gene>
<dbReference type="Proteomes" id="UP001372338">
    <property type="component" value="Unassembled WGS sequence"/>
</dbReference>
<keyword evidence="3" id="KW-1185">Reference proteome</keyword>
<proteinExistence type="predicted"/>
<organism evidence="2 3">
    <name type="scientific">Crotalaria pallida</name>
    <name type="common">Smooth rattlebox</name>
    <name type="synonym">Crotalaria striata</name>
    <dbReference type="NCBI Taxonomy" id="3830"/>
    <lineage>
        <taxon>Eukaryota</taxon>
        <taxon>Viridiplantae</taxon>
        <taxon>Streptophyta</taxon>
        <taxon>Embryophyta</taxon>
        <taxon>Tracheophyta</taxon>
        <taxon>Spermatophyta</taxon>
        <taxon>Magnoliopsida</taxon>
        <taxon>eudicotyledons</taxon>
        <taxon>Gunneridae</taxon>
        <taxon>Pentapetalae</taxon>
        <taxon>rosids</taxon>
        <taxon>fabids</taxon>
        <taxon>Fabales</taxon>
        <taxon>Fabaceae</taxon>
        <taxon>Papilionoideae</taxon>
        <taxon>50 kb inversion clade</taxon>
        <taxon>genistoids sensu lato</taxon>
        <taxon>core genistoids</taxon>
        <taxon>Crotalarieae</taxon>
        <taxon>Crotalaria</taxon>
    </lineage>
</organism>
<accession>A0AAN9P277</accession>
<feature type="region of interest" description="Disordered" evidence="1">
    <location>
        <begin position="1"/>
        <end position="42"/>
    </location>
</feature>
<comment type="caution">
    <text evidence="2">The sequence shown here is derived from an EMBL/GenBank/DDBJ whole genome shotgun (WGS) entry which is preliminary data.</text>
</comment>
<protein>
    <submittedName>
        <fullName evidence="2">Uncharacterized protein</fullName>
    </submittedName>
</protein>
<dbReference type="AlphaFoldDB" id="A0AAN9P277"/>
<feature type="compositionally biased region" description="Low complexity" evidence="1">
    <location>
        <begin position="12"/>
        <end position="22"/>
    </location>
</feature>
<evidence type="ECO:0000313" key="2">
    <source>
        <dbReference type="EMBL" id="KAK7283745.1"/>
    </source>
</evidence>
<evidence type="ECO:0000313" key="3">
    <source>
        <dbReference type="Proteomes" id="UP001372338"/>
    </source>
</evidence>
<name>A0AAN9P277_CROPI</name>
<feature type="compositionally biased region" description="Pro residues" evidence="1">
    <location>
        <begin position="30"/>
        <end position="42"/>
    </location>
</feature>
<dbReference type="EMBL" id="JAYWIO010000002">
    <property type="protein sequence ID" value="KAK7283745.1"/>
    <property type="molecule type" value="Genomic_DNA"/>
</dbReference>
<evidence type="ECO:0000256" key="1">
    <source>
        <dbReference type="SAM" id="MobiDB-lite"/>
    </source>
</evidence>
<reference evidence="2 3" key="1">
    <citation type="submission" date="2024-01" db="EMBL/GenBank/DDBJ databases">
        <title>The genomes of 5 underutilized Papilionoideae crops provide insights into root nodulation and disease resistanc.</title>
        <authorList>
            <person name="Yuan L."/>
        </authorList>
    </citation>
    <scope>NUCLEOTIDE SEQUENCE [LARGE SCALE GENOMIC DNA]</scope>
    <source>
        <strain evidence="2">ZHUSHIDOU_FW_LH</strain>
        <tissue evidence="2">Leaf</tissue>
    </source>
</reference>